<dbReference type="Pfam" id="PF26078">
    <property type="entry name" value="Baseplate_J_M"/>
    <property type="match status" value="1"/>
</dbReference>
<dbReference type="AlphaFoldDB" id="A0A2S2E5D8"/>
<dbReference type="EMBL" id="CP029347">
    <property type="protein sequence ID" value="AWL12809.1"/>
    <property type="molecule type" value="Genomic_DNA"/>
</dbReference>
<dbReference type="KEGG" id="salh:HMF8227_02357"/>
<dbReference type="OrthoDB" id="9793802at2"/>
<name>A0A2S2E5D8_9ALTE</name>
<reference evidence="2 3" key="1">
    <citation type="submission" date="2018-05" db="EMBL/GenBank/DDBJ databases">
        <title>Salinimonas sp. HMF8227 Genome sequencing and assembly.</title>
        <authorList>
            <person name="Kang H."/>
            <person name="Kang J."/>
            <person name="Cha I."/>
            <person name="Kim H."/>
            <person name="Joh K."/>
        </authorList>
    </citation>
    <scope>NUCLEOTIDE SEQUENCE [LARGE SCALE GENOMIC DNA]</scope>
    <source>
        <strain evidence="2 3">HMF8227</strain>
    </source>
</reference>
<keyword evidence="3" id="KW-1185">Reference proteome</keyword>
<gene>
    <name evidence="2" type="ORF">HMF8227_02357</name>
</gene>
<dbReference type="Proteomes" id="UP000245728">
    <property type="component" value="Chromosome"/>
</dbReference>
<evidence type="ECO:0000259" key="1">
    <source>
        <dbReference type="Pfam" id="PF26078"/>
    </source>
</evidence>
<accession>A0A2S2E5D8</accession>
<protein>
    <submittedName>
        <fullName evidence="2">Baseplate protein J</fullName>
    </submittedName>
</protein>
<proteinExistence type="predicted"/>
<dbReference type="InterPro" id="IPR058531">
    <property type="entry name" value="Baseplate_J_M"/>
</dbReference>
<dbReference type="PIRSF" id="PIRSF020481">
    <property type="entry name" value="BAP"/>
    <property type="match status" value="1"/>
</dbReference>
<sequence>MGIDITRLPKPEVVKQLDAEAIMQKNLQRFAELAPETELKVGDPAYNTLLMMALREETVRAEFNDASLENTLAFSSNTNLDNLAGLSDTEREEGEADDRLRQRAQLAPEGFSVAGPYGAYIKHALDADARVKDALPVSPNPNVVNLYVLSTEGDGTAAAELLEAVNDYVTAQTKRPIGDQVSVLSASIVPFQVEAELYFDRGPSAELARQAAEAAVTDYVQTNHKLGRHITEAGLYAALKQPGIWDVNLISPSGSVAIGDTEAGYCTGITVRLADG</sequence>
<feature type="domain" description="Baseplate J-like central" evidence="1">
    <location>
        <begin position="113"/>
        <end position="184"/>
    </location>
</feature>
<organism evidence="2 3">
    <name type="scientific">Saliniradius amylolyticus</name>
    <dbReference type="NCBI Taxonomy" id="2183582"/>
    <lineage>
        <taxon>Bacteria</taxon>
        <taxon>Pseudomonadati</taxon>
        <taxon>Pseudomonadota</taxon>
        <taxon>Gammaproteobacteria</taxon>
        <taxon>Alteromonadales</taxon>
        <taxon>Alteromonadaceae</taxon>
        <taxon>Saliniradius</taxon>
    </lineage>
</organism>
<dbReference type="InterPro" id="IPR014507">
    <property type="entry name" value="Baseplate_assembly_J_pred"/>
</dbReference>
<evidence type="ECO:0000313" key="2">
    <source>
        <dbReference type="EMBL" id="AWL12809.1"/>
    </source>
</evidence>
<dbReference type="RefSeq" id="WP_109340352.1">
    <property type="nucleotide sequence ID" value="NZ_CP029347.1"/>
</dbReference>
<evidence type="ECO:0000313" key="3">
    <source>
        <dbReference type="Proteomes" id="UP000245728"/>
    </source>
</evidence>